<dbReference type="Pfam" id="PF25390">
    <property type="entry name" value="WD40_RLD"/>
    <property type="match status" value="1"/>
</dbReference>
<dbReference type="PROSITE" id="PS00626">
    <property type="entry name" value="RCC1_2"/>
    <property type="match status" value="1"/>
</dbReference>
<sequence>MGMQAQYQCRYHRSDCSNPYLIKTSALVQRAQIVEDSDSRTLLAGFGLNRCYQLGRPWPDRSVANSSISMTTEISGSVIQISCGREHSAMVVKQRNGQQRVFVCGSNAFGQLGLARGNRIENDIMLQRSKLRVLEDLDQLLDPGELPVKVQCGLDHTVILTSYNRLFAMGWGADGQLGTGYTADSDRPVRVSGLDGVPIVDISSTTDFTLALSADNRLFYWGNAEYGQCMVGRKIDKVLVPMQVPFSSGRIKSIAAGGCHALLLTEAGEVYACGYGALGLGPDCLSVLEPTLIKGLENIATIDASTDRCLAIDHNYSVYSWGLGNSLGRLGYGISANNVFTPELLDISPTLVRSGLVALGNDISLIAISN</sequence>
<gene>
    <name evidence="4" type="ORF">COEREDRAFT_79885</name>
</gene>
<evidence type="ECO:0000313" key="5">
    <source>
        <dbReference type="Proteomes" id="UP000242474"/>
    </source>
</evidence>
<accession>A0A2G5BHC2</accession>
<dbReference type="STRING" id="763665.A0A2G5BHC2"/>
<evidence type="ECO:0000256" key="2">
    <source>
        <dbReference type="PROSITE-ProRule" id="PRU00235"/>
    </source>
</evidence>
<feature type="domain" description="RCC1-like" evidence="3">
    <location>
        <begin position="45"/>
        <end position="364"/>
    </location>
</feature>
<keyword evidence="1" id="KW-0677">Repeat</keyword>
<dbReference type="InterPro" id="IPR058923">
    <property type="entry name" value="RCC1-like_dom"/>
</dbReference>
<dbReference type="OrthoDB" id="5370059at2759"/>
<feature type="repeat" description="RCC1" evidence="2">
    <location>
        <begin position="316"/>
        <end position="370"/>
    </location>
</feature>
<protein>
    <submittedName>
        <fullName evidence="4">RCC1/BLIP-II protein</fullName>
    </submittedName>
</protein>
<dbReference type="Gene3D" id="2.130.10.30">
    <property type="entry name" value="Regulator of chromosome condensation 1/beta-lactamase-inhibitor protein II"/>
    <property type="match status" value="2"/>
</dbReference>
<evidence type="ECO:0000256" key="1">
    <source>
        <dbReference type="ARBA" id="ARBA00022737"/>
    </source>
</evidence>
<evidence type="ECO:0000313" key="4">
    <source>
        <dbReference type="EMBL" id="PIA18416.1"/>
    </source>
</evidence>
<reference evidence="4 5" key="1">
    <citation type="journal article" date="2015" name="Genome Biol. Evol.">
        <title>Phylogenomic analyses indicate that early fungi evolved digesting cell walls of algal ancestors of land plants.</title>
        <authorList>
            <person name="Chang Y."/>
            <person name="Wang S."/>
            <person name="Sekimoto S."/>
            <person name="Aerts A.L."/>
            <person name="Choi C."/>
            <person name="Clum A."/>
            <person name="LaButti K.M."/>
            <person name="Lindquist E.A."/>
            <person name="Yee Ngan C."/>
            <person name="Ohm R.A."/>
            <person name="Salamov A.A."/>
            <person name="Grigoriev I.V."/>
            <person name="Spatafora J.W."/>
            <person name="Berbee M.L."/>
        </authorList>
    </citation>
    <scope>NUCLEOTIDE SEQUENCE [LARGE SCALE GENOMIC DNA]</scope>
    <source>
        <strain evidence="4 5">NRRL 1564</strain>
    </source>
</reference>
<dbReference type="PROSITE" id="PS50012">
    <property type="entry name" value="RCC1_3"/>
    <property type="match status" value="3"/>
</dbReference>
<dbReference type="InterPro" id="IPR009091">
    <property type="entry name" value="RCC1/BLIP-II"/>
</dbReference>
<dbReference type="AlphaFoldDB" id="A0A2G5BHC2"/>
<evidence type="ECO:0000259" key="3">
    <source>
        <dbReference type="Pfam" id="PF25390"/>
    </source>
</evidence>
<dbReference type="PRINTS" id="PR00633">
    <property type="entry name" value="RCCNDNSATION"/>
</dbReference>
<keyword evidence="5" id="KW-1185">Reference proteome</keyword>
<feature type="repeat" description="RCC1" evidence="2">
    <location>
        <begin position="164"/>
        <end position="215"/>
    </location>
</feature>
<proteinExistence type="predicted"/>
<dbReference type="PANTHER" id="PTHR22870">
    <property type="entry name" value="REGULATOR OF CHROMOSOME CONDENSATION"/>
    <property type="match status" value="1"/>
</dbReference>
<dbReference type="Proteomes" id="UP000242474">
    <property type="component" value="Unassembled WGS sequence"/>
</dbReference>
<feature type="repeat" description="RCC1" evidence="2">
    <location>
        <begin position="216"/>
        <end position="267"/>
    </location>
</feature>
<name>A0A2G5BHC2_COERN</name>
<organism evidence="4 5">
    <name type="scientific">Coemansia reversa (strain ATCC 12441 / NRRL 1564)</name>
    <dbReference type="NCBI Taxonomy" id="763665"/>
    <lineage>
        <taxon>Eukaryota</taxon>
        <taxon>Fungi</taxon>
        <taxon>Fungi incertae sedis</taxon>
        <taxon>Zoopagomycota</taxon>
        <taxon>Kickxellomycotina</taxon>
        <taxon>Kickxellomycetes</taxon>
        <taxon>Kickxellales</taxon>
        <taxon>Kickxellaceae</taxon>
        <taxon>Coemansia</taxon>
    </lineage>
</organism>
<dbReference type="EMBL" id="KZ303490">
    <property type="protein sequence ID" value="PIA18416.1"/>
    <property type="molecule type" value="Genomic_DNA"/>
</dbReference>
<dbReference type="InterPro" id="IPR051210">
    <property type="entry name" value="Ub_ligase/GEF_domain"/>
</dbReference>
<dbReference type="PANTHER" id="PTHR22870:SF408">
    <property type="entry name" value="OS09G0560450 PROTEIN"/>
    <property type="match status" value="1"/>
</dbReference>
<dbReference type="InterPro" id="IPR000408">
    <property type="entry name" value="Reg_chr_condens"/>
</dbReference>
<dbReference type="SUPFAM" id="SSF50985">
    <property type="entry name" value="RCC1/BLIP-II"/>
    <property type="match status" value="1"/>
</dbReference>